<dbReference type="InterPro" id="IPR017853">
    <property type="entry name" value="GH"/>
</dbReference>
<evidence type="ECO:0000256" key="12">
    <source>
        <dbReference type="RuleBase" id="RU361175"/>
    </source>
</evidence>
<dbReference type="AlphaFoldDB" id="A0A919NVH2"/>
<dbReference type="Gene3D" id="3.20.20.80">
    <property type="entry name" value="Glycosidases"/>
    <property type="match status" value="1"/>
</dbReference>
<keyword evidence="5" id="KW-0136">Cellulose degradation</keyword>
<dbReference type="GO" id="GO:0008422">
    <property type="term" value="F:beta-glucosidase activity"/>
    <property type="evidence" value="ECO:0007669"/>
    <property type="project" value="UniProtKB-EC"/>
</dbReference>
<dbReference type="InterPro" id="IPR001360">
    <property type="entry name" value="Glyco_hydro_1"/>
</dbReference>
<feature type="active site" description="Nucleophile" evidence="9 11">
    <location>
        <position position="373"/>
    </location>
</feature>
<sequence>MTATVTSTSAQPALAGITFPDGFVWGAATASYQIEGAAREDGRGESIWDTFSREPGRVYRGHTGDVACDHYHRYVDDVALMADLGLASYRFSIAWPRIQPDGTGPVNVKGLDFYDRLTDELLGKGIDPVVTLYHWDLPQTLEDLGGWANRLTAEAFGEYAQIVYGRLGDRVGTWTTLNEPWCSAYLGYSSGRHAPGKQDPAATFAAVHHLLLGHGLAARALRSAGARSVSITLNPSAVFPVDPDNAADREAVRIIDGLSNRVFFDPLLKGQYPADMLAHMSRFTDLSYIQDGDLATINAPIDVLGVNFYMPSYVSAKPGSPAAPDQPGSEGIAFRAPNGPVTDMNWPIEPSGLTRLLKRIHDDYPGTPMLITENGAAYPEGPGADGEVHDTRRIEYLDGHLRACHDALAAGVDLRGYFVWSLMDNFEWAEGYAKRFGIVHVDYATQERRLKDSAKWYREVIRRNGIAEPGESEG</sequence>
<keyword evidence="6" id="KW-0119">Carbohydrate metabolism</keyword>
<evidence type="ECO:0000256" key="5">
    <source>
        <dbReference type="ARBA" id="ARBA00023001"/>
    </source>
</evidence>
<comment type="caution">
    <text evidence="14">The sequence shown here is derived from an EMBL/GenBank/DDBJ whole genome shotgun (WGS) entry which is preliminary data.</text>
</comment>
<feature type="binding site" evidence="10">
    <location>
        <position position="309"/>
    </location>
    <ligand>
        <name>substrate</name>
    </ligand>
</feature>
<evidence type="ECO:0000256" key="2">
    <source>
        <dbReference type="ARBA" id="ARBA00010838"/>
    </source>
</evidence>
<dbReference type="InterPro" id="IPR017736">
    <property type="entry name" value="Glyco_hydro_1_beta-glucosidase"/>
</dbReference>
<dbReference type="Proteomes" id="UP000623608">
    <property type="component" value="Unassembled WGS sequence"/>
</dbReference>
<feature type="binding site" evidence="10">
    <location>
        <begin position="427"/>
        <end position="428"/>
    </location>
    <ligand>
        <name>substrate</name>
    </ligand>
</feature>
<evidence type="ECO:0000256" key="3">
    <source>
        <dbReference type="ARBA" id="ARBA00012744"/>
    </source>
</evidence>
<feature type="binding site" evidence="10">
    <location>
        <position position="178"/>
    </location>
    <ligand>
        <name>substrate</name>
    </ligand>
</feature>
<organism evidence="14 15">
    <name type="scientific">Paractinoplanes tereljensis</name>
    <dbReference type="NCBI Taxonomy" id="571912"/>
    <lineage>
        <taxon>Bacteria</taxon>
        <taxon>Bacillati</taxon>
        <taxon>Actinomycetota</taxon>
        <taxon>Actinomycetes</taxon>
        <taxon>Micromonosporales</taxon>
        <taxon>Micromonosporaceae</taxon>
        <taxon>Paractinoplanes</taxon>
    </lineage>
</organism>
<feature type="binding site" evidence="10">
    <location>
        <position position="134"/>
    </location>
    <ligand>
        <name>substrate</name>
    </ligand>
</feature>
<dbReference type="PROSITE" id="PS00572">
    <property type="entry name" value="GLYCOSYL_HYDROL_F1_1"/>
    <property type="match status" value="1"/>
</dbReference>
<dbReference type="EC" id="3.2.1.21" evidence="3 12"/>
<feature type="binding site" evidence="10">
    <location>
        <position position="33"/>
    </location>
    <ligand>
        <name>substrate</name>
    </ligand>
</feature>
<evidence type="ECO:0000313" key="15">
    <source>
        <dbReference type="Proteomes" id="UP000623608"/>
    </source>
</evidence>
<dbReference type="RefSeq" id="WP_203812084.1">
    <property type="nucleotide sequence ID" value="NZ_BOMY01000044.1"/>
</dbReference>
<dbReference type="InterPro" id="IPR033132">
    <property type="entry name" value="GH_1_N_CS"/>
</dbReference>
<keyword evidence="7 12" id="KW-0326">Glycosidase</keyword>
<feature type="region of interest" description="Disordered" evidence="13">
    <location>
        <begin position="317"/>
        <end position="336"/>
    </location>
</feature>
<evidence type="ECO:0000256" key="1">
    <source>
        <dbReference type="ARBA" id="ARBA00000448"/>
    </source>
</evidence>
<dbReference type="PANTHER" id="PTHR10353:SF36">
    <property type="entry name" value="LP05116P"/>
    <property type="match status" value="1"/>
</dbReference>
<protein>
    <recommendedName>
        <fullName evidence="3 12">Beta-glucosidase</fullName>
        <ecNumber evidence="3 12">3.2.1.21</ecNumber>
    </recommendedName>
</protein>
<dbReference type="NCBIfam" id="TIGR03356">
    <property type="entry name" value="BGL"/>
    <property type="match status" value="1"/>
</dbReference>
<evidence type="ECO:0000256" key="4">
    <source>
        <dbReference type="ARBA" id="ARBA00022801"/>
    </source>
</evidence>
<dbReference type="SUPFAM" id="SSF51445">
    <property type="entry name" value="(Trans)glycosidases"/>
    <property type="match status" value="1"/>
</dbReference>
<accession>A0A919NVH2</accession>
<evidence type="ECO:0000256" key="13">
    <source>
        <dbReference type="SAM" id="MobiDB-lite"/>
    </source>
</evidence>
<evidence type="ECO:0000256" key="8">
    <source>
        <dbReference type="ARBA" id="ARBA00023326"/>
    </source>
</evidence>
<keyword evidence="8" id="KW-0624">Polysaccharide degradation</keyword>
<evidence type="ECO:0000313" key="14">
    <source>
        <dbReference type="EMBL" id="GIF24207.1"/>
    </source>
</evidence>
<dbReference type="PANTHER" id="PTHR10353">
    <property type="entry name" value="GLYCOSYL HYDROLASE"/>
    <property type="match status" value="1"/>
</dbReference>
<dbReference type="PRINTS" id="PR00131">
    <property type="entry name" value="GLHYDRLASE1"/>
</dbReference>
<dbReference type="GO" id="GO:0030245">
    <property type="term" value="P:cellulose catabolic process"/>
    <property type="evidence" value="ECO:0007669"/>
    <property type="project" value="UniProtKB-KW"/>
</dbReference>
<comment type="catalytic activity">
    <reaction evidence="1 12">
        <text>Hydrolysis of terminal, non-reducing beta-D-glucosyl residues with release of beta-D-glucose.</text>
        <dbReference type="EC" id="3.2.1.21"/>
    </reaction>
</comment>
<dbReference type="FunFam" id="3.20.20.80:FF:000004">
    <property type="entry name" value="Beta-glucosidase 6-phospho-beta-glucosidase"/>
    <property type="match status" value="1"/>
</dbReference>
<dbReference type="PROSITE" id="PS00653">
    <property type="entry name" value="GLYCOSYL_HYDROL_F1_2"/>
    <property type="match status" value="1"/>
</dbReference>
<comment type="similarity">
    <text evidence="2 12">Belongs to the glycosyl hydrolase 1 family.</text>
</comment>
<evidence type="ECO:0000256" key="9">
    <source>
        <dbReference type="PIRSR" id="PIRSR617736-1"/>
    </source>
</evidence>
<dbReference type="InterPro" id="IPR018120">
    <property type="entry name" value="Glyco_hydro_1_AS"/>
</dbReference>
<dbReference type="Pfam" id="PF00232">
    <property type="entry name" value="Glyco_hydro_1"/>
    <property type="match status" value="1"/>
</dbReference>
<proteinExistence type="inferred from homology"/>
<evidence type="ECO:0000256" key="10">
    <source>
        <dbReference type="PIRSR" id="PIRSR617736-2"/>
    </source>
</evidence>
<feature type="binding site" evidence="10">
    <location>
        <position position="420"/>
    </location>
    <ligand>
        <name>substrate</name>
    </ligand>
</feature>
<dbReference type="EMBL" id="BOMY01000044">
    <property type="protein sequence ID" value="GIF24207.1"/>
    <property type="molecule type" value="Genomic_DNA"/>
</dbReference>
<gene>
    <name evidence="14" type="ORF">Ate02nite_69370</name>
</gene>
<feature type="active site" description="Proton donor" evidence="9">
    <location>
        <position position="179"/>
    </location>
</feature>
<keyword evidence="4 12" id="KW-0378">Hydrolase</keyword>
<name>A0A919NVH2_9ACTN</name>
<evidence type="ECO:0000256" key="6">
    <source>
        <dbReference type="ARBA" id="ARBA00023277"/>
    </source>
</evidence>
<evidence type="ECO:0000256" key="7">
    <source>
        <dbReference type="ARBA" id="ARBA00023295"/>
    </source>
</evidence>
<keyword evidence="15" id="KW-1185">Reference proteome</keyword>
<reference evidence="14" key="1">
    <citation type="submission" date="2021-01" db="EMBL/GenBank/DDBJ databases">
        <title>Whole genome shotgun sequence of Actinoplanes tereljensis NBRC 105297.</title>
        <authorList>
            <person name="Komaki H."/>
            <person name="Tamura T."/>
        </authorList>
    </citation>
    <scope>NUCLEOTIDE SEQUENCE</scope>
    <source>
        <strain evidence="14">NBRC 105297</strain>
    </source>
</reference>
<dbReference type="GO" id="GO:0005829">
    <property type="term" value="C:cytosol"/>
    <property type="evidence" value="ECO:0007669"/>
    <property type="project" value="TreeGrafter"/>
</dbReference>
<evidence type="ECO:0000256" key="11">
    <source>
        <dbReference type="PROSITE-ProRule" id="PRU10055"/>
    </source>
</evidence>